<keyword evidence="9" id="KW-1185">Reference proteome</keyword>
<dbReference type="InterPro" id="IPR000421">
    <property type="entry name" value="FA58C"/>
</dbReference>
<dbReference type="InterPro" id="IPR050964">
    <property type="entry name" value="Striated_Muscle_Regulatory"/>
</dbReference>
<feature type="domain" description="F5/8 type C" evidence="5">
    <location>
        <begin position="1423"/>
        <end position="1590"/>
    </location>
</feature>
<dbReference type="SMART" id="SM00060">
    <property type="entry name" value="FN3"/>
    <property type="match status" value="3"/>
</dbReference>
<evidence type="ECO:0000256" key="2">
    <source>
        <dbReference type="ARBA" id="ARBA00023295"/>
    </source>
</evidence>
<evidence type="ECO:0000259" key="5">
    <source>
        <dbReference type="PROSITE" id="PS50022"/>
    </source>
</evidence>
<feature type="domain" description="Fibronectin type-III" evidence="6">
    <location>
        <begin position="505"/>
        <end position="596"/>
    </location>
</feature>
<dbReference type="InterPro" id="IPR008979">
    <property type="entry name" value="Galactose-bd-like_sf"/>
</dbReference>
<dbReference type="Pfam" id="PF00041">
    <property type="entry name" value="fn3"/>
    <property type="match status" value="2"/>
</dbReference>
<keyword evidence="2" id="KW-0378">Hydrolase</keyword>
<feature type="domain" description="Peptidase M60" evidence="7">
    <location>
        <begin position="851"/>
        <end position="1205"/>
    </location>
</feature>
<dbReference type="InterPro" id="IPR003961">
    <property type="entry name" value="FN3_dom"/>
</dbReference>
<dbReference type="Gene3D" id="3.40.390.80">
    <property type="entry name" value="Peptidase M60, enhancin-like domain 2"/>
    <property type="match status" value="1"/>
</dbReference>
<dbReference type="PANTHER" id="PTHR13817">
    <property type="entry name" value="TITIN"/>
    <property type="match status" value="1"/>
</dbReference>
<dbReference type="Gene3D" id="1.10.1330.10">
    <property type="entry name" value="Dockerin domain"/>
    <property type="match status" value="1"/>
</dbReference>
<evidence type="ECO:0000256" key="3">
    <source>
        <dbReference type="SAM" id="MobiDB-lite"/>
    </source>
</evidence>
<dbReference type="InterPro" id="IPR042279">
    <property type="entry name" value="Pep_M60_3"/>
</dbReference>
<accession>A0ABR7H1G8</accession>
<dbReference type="PROSITE" id="PS00018">
    <property type="entry name" value="EF_HAND_1"/>
    <property type="match status" value="2"/>
</dbReference>
<dbReference type="Gene3D" id="2.60.40.10">
    <property type="entry name" value="Immunoglobulins"/>
    <property type="match status" value="2"/>
</dbReference>
<keyword evidence="2" id="KW-0326">Glycosidase</keyword>
<evidence type="ECO:0000259" key="6">
    <source>
        <dbReference type="PROSITE" id="PS50853"/>
    </source>
</evidence>
<feature type="region of interest" description="Disordered" evidence="3">
    <location>
        <begin position="35"/>
        <end position="55"/>
    </location>
</feature>
<dbReference type="InterPro" id="IPR036439">
    <property type="entry name" value="Dockerin_dom_sf"/>
</dbReference>
<dbReference type="PROSITE" id="PS50022">
    <property type="entry name" value="FA58C_3"/>
    <property type="match status" value="1"/>
</dbReference>
<dbReference type="Gene3D" id="1.10.390.30">
    <property type="entry name" value="Peptidase M60, enhancin-like domain 3"/>
    <property type="match status" value="1"/>
</dbReference>
<dbReference type="SUPFAM" id="SSF49785">
    <property type="entry name" value="Galactose-binding domain-like"/>
    <property type="match status" value="2"/>
</dbReference>
<evidence type="ECO:0000256" key="4">
    <source>
        <dbReference type="SAM" id="SignalP"/>
    </source>
</evidence>
<feature type="compositionally biased region" description="Low complexity" evidence="3">
    <location>
        <begin position="35"/>
        <end position="45"/>
    </location>
</feature>
<feature type="domain" description="Fibronectin type-III" evidence="6">
    <location>
        <begin position="411"/>
        <end position="503"/>
    </location>
</feature>
<dbReference type="InterPro" id="IPR031161">
    <property type="entry name" value="Peptidase_M60_dom"/>
</dbReference>
<dbReference type="SMART" id="SM01276">
    <property type="entry name" value="M60-like"/>
    <property type="match status" value="1"/>
</dbReference>
<evidence type="ECO:0000313" key="8">
    <source>
        <dbReference type="EMBL" id="MBC5706992.1"/>
    </source>
</evidence>
<gene>
    <name evidence="8" type="ORF">H8S75_03375</name>
</gene>
<proteinExistence type="predicted"/>
<feature type="signal peptide" evidence="4">
    <location>
        <begin position="1"/>
        <end position="19"/>
    </location>
</feature>
<dbReference type="PROSITE" id="PS51723">
    <property type="entry name" value="PEPTIDASE_M60"/>
    <property type="match status" value="1"/>
</dbReference>
<dbReference type="SUPFAM" id="SSF63446">
    <property type="entry name" value="Type I dockerin domain"/>
    <property type="match status" value="1"/>
</dbReference>
<comment type="caution">
    <text evidence="8">The sequence shown here is derived from an EMBL/GenBank/DDBJ whole genome shotgun (WGS) entry which is preliminary data.</text>
</comment>
<dbReference type="Gene3D" id="2.60.120.260">
    <property type="entry name" value="Galactose-binding domain-like"/>
    <property type="match status" value="2"/>
</dbReference>
<dbReference type="RefSeq" id="WP_187019305.1">
    <property type="nucleotide sequence ID" value="NZ_JACOPB010000001.1"/>
</dbReference>
<feature type="chain" id="PRO_5045834565" evidence="4">
    <location>
        <begin position="20"/>
        <end position="1743"/>
    </location>
</feature>
<keyword evidence="1" id="KW-0677">Repeat</keyword>
<evidence type="ECO:0000256" key="1">
    <source>
        <dbReference type="ARBA" id="ARBA00022737"/>
    </source>
</evidence>
<dbReference type="PANTHER" id="PTHR13817:SF73">
    <property type="entry name" value="FIBRONECTIN TYPE-III DOMAIN-CONTAINING PROTEIN"/>
    <property type="match status" value="1"/>
</dbReference>
<evidence type="ECO:0000259" key="7">
    <source>
        <dbReference type="PROSITE" id="PS51723"/>
    </source>
</evidence>
<dbReference type="SUPFAM" id="SSF49265">
    <property type="entry name" value="Fibronectin type III"/>
    <property type="match status" value="1"/>
</dbReference>
<reference evidence="8 9" key="1">
    <citation type="submission" date="2020-08" db="EMBL/GenBank/DDBJ databases">
        <title>Genome public.</title>
        <authorList>
            <person name="Liu C."/>
            <person name="Sun Q."/>
        </authorList>
    </citation>
    <scope>NUCLEOTIDE SEQUENCE [LARGE SCALE GENOMIC DNA]</scope>
    <source>
        <strain evidence="8 9">NSJ-66</strain>
    </source>
</reference>
<name>A0ABR7H1G8_9FIRM</name>
<dbReference type="CDD" id="cd00063">
    <property type="entry name" value="FN3"/>
    <property type="match status" value="2"/>
</dbReference>
<sequence length="1743" mass="190920">MKRAAACLLALCLVVQGPASLMTSFADFGQRGVASPSNSVSASPSDAWKESDSDSKNGELKVEIRGVLPVQKAAEWELFLTKDEELTDQGSVQYEAVESAGVYSSGSYTFTDLPKGKYQLQVKAVNGGYEDYIQKNISINGDRASILLLNDYPDKYGYAGDKMPGVIRMGDVNDDGTIDSDDMEAFIDAIDEADGNFADSRFDFNGDGQIDLVDLQYFTIFYKNKSNTKATVTRQALVDPAAVGVASSSNATFSEETLKEVFAGNGSEALTLTAETAITPKTPIEITADLGQSLKAEGFTIQPVTGSGNTIKDGWVEVELEGEEKPVVFRIENGVAERQTGTRMRAAFRSAPEDSAAGKTIVIDLGKQVAIKKVTIKVTATLEKEATLVEISKVEFLNDMESRIPEPEMNIPEDLKAVAGNESFDLTWKRAVNVTGYEVEITGEVKGGVKSEVLSVSENRLSVKSIKNEDLINGKEYTVRVQSVNGAWRSGYSTAMKVTPEASKRPDPPEGITVKGSYRSLDVSWKKMKDTDTYSLFYREYDDADGKYTRIDNIENTSQMIPNLKDETKYDIYLTGTNKMGESAPSMHYSGTTESVNAPITPNYKLINVAGENGGTEHIKAVNNHGGNADSEFAIVDNDMVSAWVRNDWDAGCVYPGESKSPTVTLDDSYTMDTVVLIPDPAQKFAYTDATFFYWPEGSSTPVQASGTFSRKTSSNGKVYYEFQTKQPVTTDRIQVRLTAGYGSSNRISIAEMKFYHYDPIEHEVYDLFADDMHISLKEGVTQELISSLRARLDEKDEVSGEFHPKKEILERELDTAEQLLTDEALAGILTIDNHVTKNADGNITFKGGLNAWQPLGITAMAGDTVLVYVGSPSRKTGDSTNLRLIATQYHGESSAWSNTIGMLKAGVNEITIPQITALDVEQGGQLYIEYTGDQDKETYSVRVSGGNHIPTLDITRASDSNAKRALVTKYVEDLEASTAELEADHENHKKTHDGEWSTARKNCILGATDIVTRYMMYSVSSQQILAGLSGGTTEEKAEQLYQALTAADEMVNLFYQHKGLSSDPDAGVKNKLPVSRLNLRYQRMFAGAFMYAGGLHIGIEWGSVPGLTKSVPVKTTPEGKYESGQYFGWGIAHEIGHEINEGAYAIAEITNNYFSVLAQARDTNDSVRFQYPEVYKKVTSGVTGRSSNVFTQLGLYWQLHLAYDMGGYNYKTYDTYKEQFNNLFFARVDSYVRNPGSAPKPGNVALSVSGDVDNKLMRLACAAAEKNILEFFERWGMVPDENTRKYAEQFEKETRAIWFVNDEARAYVLENGKNGSVAASATVEADLSYRPNSNEVTIHLGSQSKQPEAMLGYEIYRSETIKSHVEKKPVGFVTADQTEFVDSISTINNRVFTYEVVGYDKYLNATKPVVLEPVKVSHGGVIDKSDWTVTTNMVSAEDKVDEEINPDVVTMEAIGKVIDNDAGTTYTGKTVAGSNGKVPAASVTIHLNREETITGFTYKLSKADNAAGSPIGNFKVEISDTGADDSWTQVKAGTFAVAQGQLANGSQTVYFNKNDDTWLYAYDTSYVRITAVDQKGTDISISEIDLLGQTGDDIDFGQTDSIGLLKEDYHAGNGESGEAVIPAGSLLFTGTYKGNPAYNVVLLYDEQGKIVGGTDAGGNILAAQMIFAEVPEHGELGETSSGTWIYYIEPENLKNAALPKRVRAELYRVDNAHDNRGERLVSNTLFVDVPETLPEIEIKAQD</sequence>
<protein>
    <submittedName>
        <fullName evidence="8">Fibronectin type III domain-containing protein</fullName>
    </submittedName>
</protein>
<keyword evidence="4" id="KW-0732">Signal</keyword>
<evidence type="ECO:0000313" key="9">
    <source>
        <dbReference type="Proteomes" id="UP000634672"/>
    </source>
</evidence>
<dbReference type="InterPro" id="IPR036116">
    <property type="entry name" value="FN3_sf"/>
</dbReference>
<dbReference type="PROSITE" id="PS50853">
    <property type="entry name" value="FN3"/>
    <property type="match status" value="2"/>
</dbReference>
<dbReference type="InterPro" id="IPR018247">
    <property type="entry name" value="EF_Hand_1_Ca_BS"/>
</dbReference>
<organism evidence="8 9">
    <name type="scientific">Hungatella hominis</name>
    <dbReference type="NCBI Taxonomy" id="2763050"/>
    <lineage>
        <taxon>Bacteria</taxon>
        <taxon>Bacillati</taxon>
        <taxon>Bacillota</taxon>
        <taxon>Clostridia</taxon>
        <taxon>Lachnospirales</taxon>
        <taxon>Lachnospiraceae</taxon>
        <taxon>Hungatella</taxon>
    </lineage>
</organism>
<dbReference type="Pfam" id="PF13402">
    <property type="entry name" value="Peptidase_M60"/>
    <property type="match status" value="1"/>
</dbReference>
<dbReference type="EMBL" id="JACOPB010000001">
    <property type="protein sequence ID" value="MBC5706992.1"/>
    <property type="molecule type" value="Genomic_DNA"/>
</dbReference>
<dbReference type="Proteomes" id="UP000634672">
    <property type="component" value="Unassembled WGS sequence"/>
</dbReference>
<dbReference type="InterPro" id="IPR013783">
    <property type="entry name" value="Ig-like_fold"/>
</dbReference>